<dbReference type="InterPro" id="IPR001444">
    <property type="entry name" value="Flag_bb_rod_N"/>
</dbReference>
<protein>
    <recommendedName>
        <fullName evidence="3 6">Flagellar basal-body rod protein FlgC</fullName>
    </recommendedName>
</protein>
<proteinExistence type="inferred from homology"/>
<gene>
    <name evidence="9" type="primary">flgC</name>
    <name evidence="9" type="ORF">CVT23_01655</name>
</gene>
<reference evidence="9 10" key="1">
    <citation type="submission" date="2017-11" db="EMBL/GenBank/DDBJ databases">
        <title>Draft genome sequence of Rhizobiales bacterium SY3-13.</title>
        <authorList>
            <person name="Sun C."/>
        </authorList>
    </citation>
    <scope>NUCLEOTIDE SEQUENCE [LARGE SCALE GENOMIC DNA]</scope>
    <source>
        <strain evidence="9 10">SY3-13</strain>
    </source>
</reference>
<evidence type="ECO:0000256" key="3">
    <source>
        <dbReference type="ARBA" id="ARBA00017941"/>
    </source>
</evidence>
<dbReference type="RefSeq" id="WP_109793835.1">
    <property type="nucleotide sequence ID" value="NZ_PHIG01000005.1"/>
</dbReference>
<dbReference type="InterPro" id="IPR006299">
    <property type="entry name" value="FlgC"/>
</dbReference>
<accession>A0A2M9G6Q6</accession>
<keyword evidence="9" id="KW-0969">Cilium</keyword>
<dbReference type="Pfam" id="PF06429">
    <property type="entry name" value="Flg_bbr_C"/>
    <property type="match status" value="1"/>
</dbReference>
<dbReference type="GO" id="GO:0071978">
    <property type="term" value="P:bacterial-type flagellum-dependent swarming motility"/>
    <property type="evidence" value="ECO:0007669"/>
    <property type="project" value="TreeGrafter"/>
</dbReference>
<dbReference type="EMBL" id="PHIG01000005">
    <property type="protein sequence ID" value="PJK31409.1"/>
    <property type="molecule type" value="Genomic_DNA"/>
</dbReference>
<keyword evidence="9" id="KW-0966">Cell projection</keyword>
<dbReference type="InterPro" id="IPR010930">
    <property type="entry name" value="Flg_bb/hook_C_dom"/>
</dbReference>
<evidence type="ECO:0000256" key="5">
    <source>
        <dbReference type="ARBA" id="ARBA00025933"/>
    </source>
</evidence>
<dbReference type="Pfam" id="PF00460">
    <property type="entry name" value="Flg_bb_rod"/>
    <property type="match status" value="1"/>
</dbReference>
<evidence type="ECO:0000256" key="6">
    <source>
        <dbReference type="RuleBase" id="RU362062"/>
    </source>
</evidence>
<evidence type="ECO:0000259" key="8">
    <source>
        <dbReference type="Pfam" id="PF06429"/>
    </source>
</evidence>
<dbReference type="AlphaFoldDB" id="A0A2M9G6Q6"/>
<evidence type="ECO:0000256" key="4">
    <source>
        <dbReference type="ARBA" id="ARBA00023143"/>
    </source>
</evidence>
<comment type="subcellular location">
    <subcellularLocation>
        <location evidence="1 6">Bacterial flagellum basal body</location>
    </subcellularLocation>
</comment>
<keyword evidence="9" id="KW-0282">Flagellum</keyword>
<comment type="caution">
    <text evidence="9">The sequence shown here is derived from an EMBL/GenBank/DDBJ whole genome shotgun (WGS) entry which is preliminary data.</text>
</comment>
<comment type="subunit">
    <text evidence="5 6">The basal body constitutes a major portion of the flagellar organelle and consists of four rings (L,P,S, and M) mounted on a central rod. The rod consists of about 26 subunits of FlgG in the distal portion, and FlgB, FlgC and FlgF are thought to build up the proximal portion of the rod with about 6 subunits each.</text>
</comment>
<dbReference type="OrthoDB" id="9813951at2"/>
<keyword evidence="10" id="KW-1185">Reference proteome</keyword>
<organism evidence="9 10">
    <name type="scientific">Minwuia thermotolerans</name>
    <dbReference type="NCBI Taxonomy" id="2056226"/>
    <lineage>
        <taxon>Bacteria</taxon>
        <taxon>Pseudomonadati</taxon>
        <taxon>Pseudomonadota</taxon>
        <taxon>Alphaproteobacteria</taxon>
        <taxon>Minwuiales</taxon>
        <taxon>Minwuiaceae</taxon>
        <taxon>Minwuia</taxon>
    </lineage>
</organism>
<dbReference type="Proteomes" id="UP000229498">
    <property type="component" value="Unassembled WGS sequence"/>
</dbReference>
<dbReference type="GO" id="GO:0030694">
    <property type="term" value="C:bacterial-type flagellum basal body, rod"/>
    <property type="evidence" value="ECO:0007669"/>
    <property type="project" value="UniProtKB-UniRule"/>
</dbReference>
<comment type="similarity">
    <text evidence="2">Belongs to the flagella basal body rod proteins family.</text>
</comment>
<evidence type="ECO:0000313" key="9">
    <source>
        <dbReference type="EMBL" id="PJK31409.1"/>
    </source>
</evidence>
<dbReference type="PANTHER" id="PTHR30435">
    <property type="entry name" value="FLAGELLAR PROTEIN"/>
    <property type="match status" value="1"/>
</dbReference>
<name>A0A2M9G6Q6_9PROT</name>
<feature type="domain" description="Flagellar basal-body/hook protein C-terminal" evidence="8">
    <location>
        <begin position="90"/>
        <end position="132"/>
    </location>
</feature>
<evidence type="ECO:0000313" key="10">
    <source>
        <dbReference type="Proteomes" id="UP000229498"/>
    </source>
</evidence>
<evidence type="ECO:0000256" key="2">
    <source>
        <dbReference type="ARBA" id="ARBA00009677"/>
    </source>
</evidence>
<dbReference type="PANTHER" id="PTHR30435:SF2">
    <property type="entry name" value="FLAGELLAR BASAL-BODY ROD PROTEIN FLGC"/>
    <property type="match status" value="1"/>
</dbReference>
<keyword evidence="4 6" id="KW-0975">Bacterial flagellum</keyword>
<sequence length="135" mass="15003">MDLEKSMITAASGMRAQSARMRLIAENIANANSTSNRPGEDPYRRKVLTFAQALDQQSSAQVVEVDKVSLDKSPFREKYDPGNPAADGRGYVKLPNVNALIEMIDMKEAQRSYEANLTSIESAKHMISRTVDLLR</sequence>
<dbReference type="NCBIfam" id="TIGR01395">
    <property type="entry name" value="FlgC"/>
    <property type="match status" value="1"/>
</dbReference>
<evidence type="ECO:0000256" key="1">
    <source>
        <dbReference type="ARBA" id="ARBA00004117"/>
    </source>
</evidence>
<feature type="domain" description="Flagellar basal body rod protein N-terminal" evidence="7">
    <location>
        <begin position="9"/>
        <end position="35"/>
    </location>
</feature>
<evidence type="ECO:0000259" key="7">
    <source>
        <dbReference type="Pfam" id="PF00460"/>
    </source>
</evidence>